<keyword evidence="2" id="KW-1185">Reference proteome</keyword>
<dbReference type="Proteomes" id="UP001283361">
    <property type="component" value="Unassembled WGS sequence"/>
</dbReference>
<evidence type="ECO:0000313" key="1">
    <source>
        <dbReference type="EMBL" id="KAK3779854.1"/>
    </source>
</evidence>
<evidence type="ECO:0000313" key="2">
    <source>
        <dbReference type="Proteomes" id="UP001283361"/>
    </source>
</evidence>
<name>A0AAE1A248_9GAST</name>
<sequence length="77" mass="8407">MLRRLLKQRVTPCDLVCSVCRSPVCLCQATRPAVAPDVTHCLTRHAPRDSDQGLSLFLTLWAPDGGLTTSSLPYLLA</sequence>
<comment type="caution">
    <text evidence="1">The sequence shown here is derived from an EMBL/GenBank/DDBJ whole genome shotgun (WGS) entry which is preliminary data.</text>
</comment>
<gene>
    <name evidence="1" type="ORF">RRG08_020199</name>
</gene>
<reference evidence="1" key="1">
    <citation type="journal article" date="2023" name="G3 (Bethesda)">
        <title>A reference genome for the long-term kleptoplast-retaining sea slug Elysia crispata morphotype clarki.</title>
        <authorList>
            <person name="Eastman K.E."/>
            <person name="Pendleton A.L."/>
            <person name="Shaikh M.A."/>
            <person name="Suttiyut T."/>
            <person name="Ogas R."/>
            <person name="Tomko P."/>
            <person name="Gavelis G."/>
            <person name="Widhalm J.R."/>
            <person name="Wisecaver J.H."/>
        </authorList>
    </citation>
    <scope>NUCLEOTIDE SEQUENCE</scope>
    <source>
        <strain evidence="1">ECLA1</strain>
    </source>
</reference>
<accession>A0AAE1A248</accession>
<protein>
    <submittedName>
        <fullName evidence="1">Uncharacterized protein</fullName>
    </submittedName>
</protein>
<organism evidence="1 2">
    <name type="scientific">Elysia crispata</name>
    <name type="common">lettuce slug</name>
    <dbReference type="NCBI Taxonomy" id="231223"/>
    <lineage>
        <taxon>Eukaryota</taxon>
        <taxon>Metazoa</taxon>
        <taxon>Spiralia</taxon>
        <taxon>Lophotrochozoa</taxon>
        <taxon>Mollusca</taxon>
        <taxon>Gastropoda</taxon>
        <taxon>Heterobranchia</taxon>
        <taxon>Euthyneura</taxon>
        <taxon>Panpulmonata</taxon>
        <taxon>Sacoglossa</taxon>
        <taxon>Placobranchoidea</taxon>
        <taxon>Plakobranchidae</taxon>
        <taxon>Elysia</taxon>
    </lineage>
</organism>
<dbReference type="AlphaFoldDB" id="A0AAE1A248"/>
<proteinExistence type="predicted"/>
<dbReference type="EMBL" id="JAWDGP010002798">
    <property type="protein sequence ID" value="KAK3779854.1"/>
    <property type="molecule type" value="Genomic_DNA"/>
</dbReference>